<feature type="compositionally biased region" description="Polar residues" evidence="1">
    <location>
        <begin position="480"/>
        <end position="500"/>
    </location>
</feature>
<dbReference type="InterPro" id="IPR043502">
    <property type="entry name" value="DNA/RNA_pol_sf"/>
</dbReference>
<dbReference type="InterPro" id="IPR008042">
    <property type="entry name" value="Retrotrans_Pao"/>
</dbReference>
<dbReference type="SMART" id="SM00343">
    <property type="entry name" value="ZnF_C2HC"/>
    <property type="match status" value="2"/>
</dbReference>
<feature type="compositionally biased region" description="Polar residues" evidence="1">
    <location>
        <begin position="361"/>
        <end position="379"/>
    </location>
</feature>
<keyword evidence="2" id="KW-1133">Transmembrane helix</keyword>
<dbReference type="WBParaSite" id="Gr19_v10_g9731.t1">
    <property type="protein sequence ID" value="Gr19_v10_g9731.t1"/>
    <property type="gene ID" value="Gr19_v10_g9731"/>
</dbReference>
<feature type="domain" description="CCHC-type" evidence="3">
    <location>
        <begin position="403"/>
        <end position="419"/>
    </location>
</feature>
<name>A0A914IGQ9_GLORO</name>
<dbReference type="SUPFAM" id="SSF56672">
    <property type="entry name" value="DNA/RNA polymerases"/>
    <property type="match status" value="1"/>
</dbReference>
<dbReference type="Pfam" id="PF03564">
    <property type="entry name" value="DUF1759"/>
    <property type="match status" value="1"/>
</dbReference>
<evidence type="ECO:0000259" key="3">
    <source>
        <dbReference type="SMART" id="SM00343"/>
    </source>
</evidence>
<dbReference type="InterPro" id="IPR043128">
    <property type="entry name" value="Rev_trsase/Diguanyl_cyclase"/>
</dbReference>
<keyword evidence="4" id="KW-1185">Reference proteome</keyword>
<dbReference type="InterPro" id="IPR005312">
    <property type="entry name" value="DUF1759"/>
</dbReference>
<dbReference type="Proteomes" id="UP000887572">
    <property type="component" value="Unplaced"/>
</dbReference>
<evidence type="ECO:0000256" key="1">
    <source>
        <dbReference type="SAM" id="MobiDB-lite"/>
    </source>
</evidence>
<feature type="region of interest" description="Disordered" evidence="1">
    <location>
        <begin position="320"/>
        <end position="380"/>
    </location>
</feature>
<evidence type="ECO:0000313" key="4">
    <source>
        <dbReference type="Proteomes" id="UP000887572"/>
    </source>
</evidence>
<dbReference type="InterPro" id="IPR001878">
    <property type="entry name" value="Znf_CCHC"/>
</dbReference>
<feature type="domain" description="CCHC-type" evidence="3">
    <location>
        <begin position="435"/>
        <end position="451"/>
    </location>
</feature>
<proteinExistence type="predicted"/>
<dbReference type="GO" id="GO:0008270">
    <property type="term" value="F:zinc ion binding"/>
    <property type="evidence" value="ECO:0007669"/>
    <property type="project" value="InterPro"/>
</dbReference>
<protein>
    <submittedName>
        <fullName evidence="5">CCHC-type domain-containing protein</fullName>
    </submittedName>
</protein>
<dbReference type="Gene3D" id="3.30.70.270">
    <property type="match status" value="1"/>
</dbReference>
<dbReference type="GO" id="GO:0003676">
    <property type="term" value="F:nucleic acid binding"/>
    <property type="evidence" value="ECO:0007669"/>
    <property type="project" value="InterPro"/>
</dbReference>
<dbReference type="PANTHER" id="PTHR47331">
    <property type="entry name" value="PHD-TYPE DOMAIN-CONTAINING PROTEIN"/>
    <property type="match status" value="1"/>
</dbReference>
<feature type="transmembrane region" description="Helical" evidence="2">
    <location>
        <begin position="1766"/>
        <end position="1791"/>
    </location>
</feature>
<accession>A0A914IGQ9</accession>
<keyword evidence="2" id="KW-0812">Transmembrane</keyword>
<reference evidence="5" key="1">
    <citation type="submission" date="2022-11" db="UniProtKB">
        <authorList>
            <consortium name="WormBaseParasite"/>
        </authorList>
    </citation>
    <scope>IDENTIFICATION</scope>
</reference>
<sequence length="1962" mass="220492">MSTAIRKLLGPAMNRTRNHLTEGRRLLQNPEEQTVQALGAKSEHLQRCVTTMREQLLIWGQVIAVLATAPAKEAEEAIFDQFRSQDGEAPCDLIEEAREMSTDLDLRIDVLRALQRGVQNPNQGVGRQVGGNQPPPMGHQGGIFVPLPTTGLLDFDGTASRWPSFWQNFRDQVENRPGLSDAQKLGYLIGQLRGPVKDMVEGYALVDQNYPIVVDALRSRFGDDVKRAHELRSELLKLPSASNGPASLRTLSESVERLCRQLAGLNENMDNSGFLVTTLREKLPRDARMYLLEKEVDSGHVWTSAEWRQGLAKLVRIKESAQSENGVPEQAPASSGKPRAPPVWPQRAPPQGVRGFDRPQTRNGYNGPRSSTGPPNGFTQRRAFPIVEANRPKNWGERDPPPKCSLCLEKGHIPSTCPKYNTAKKRQQRLSEQNRCLICLREGHTPSQCPSPRACPRCQDKHHLIICPKPVQSKGRANQDKNLGSTQGLTTRASAISAPTHTEEPNKSPPAFLMVAEVRVYNQRDPTGPVKVPVFFDTGSQTSFITAGLVQAINPRKVSSEQLEVSGFIGTGNPAPRRFNSPRFSVFLEREDGGWEETILNRTDRITPPLECLTGAITNSPLQDVPSAQCLEPKVLIGVREFWKFVVSMNEVQPGLYRIDTIFGPVYGGEDRQPGRSSLRSLKICGAITTQTSGIHKTQEEEVANFWSLESLGINDRPDQDDDQLALEMFKRDINIDPQGRFEVSWPWKLPGEFPPDNFNLAFSRLNSQLRKLKETPEHFESCLAILNEQLEKGIIEPANRTGLPEHFLPHHLVFGKKPRMVFDASSGVKGGKSLNDLLLPGPNLMPELAGTLLQFRSTNFPVCADIEKAFLMIALSTKDREFSKFLWVKDLHAPPRGNNLIIYRFRRIAFGVISSPFLLAATLQHLLDGSPSPLAVEIKQKKLLYVDNLLLPASTPEEARQKAVEAQAIFASAKMNLREFICHKPGILDSLPPEKLLNDKQPSVLGTSWNLEKDEIILKFPDAPKAGKITRRVILSHLASFFDPLGLCAPCVLAPKLLFQDLWKTSLGWDQPIPETEGYRWTQWLSNWNDKSIHIPRLTPTENVENIQLHIFTDASVNAFATAIYLRSETASKGTSCLIYAKSRLRPKKMGVKEDGLTIPKLELLGLLIGVKAMKFVKQSFYREFNSAFVWCDSQIVLSWLTSTEPKPVFVSNRMNEIRQNRDVAFRYVRSQDNPADLATRPHNPSELEHSGLWWNGPDWLSESECQWPNEYPVTWPPVEAEEPNLATVAVVSPKSHHWTERFSSWRKLLLVMAFILRFLSKKELEEPFPPETYLNEKQIRCLHTRFTRSLGSNFAHPAILPKRSWVCRLLILHSHESTMHGGVDSTLTHFLSEFWCQHARRTIKTILKEFLGQGGGYERLNALIKNCFRRVLGRKLLRWEELYTFLSEVEATINSRPITFVSDEPDGPLAIRPIDLLLPQAQITLDAPNEEDPIFKPSSADKLAQRWWATHRAIDDFWKRWSREYLILLRERRQFHHKGPKSASDLSPKIGQTVLVEMEDHPKNTWPMAKILTLDGTPGHTRSVQLQMPNGRTWNRPVNRLIPLEAAPEPEGPIELPEEEPREMPVVQNNPKKRKWALQPPTQSLALTISLALISLICIPGIQGISSHQLTCELDGVVVTAPAKTTSLEICCEGNCGSRIYKTPFLFPMPVENLVTCYSCTGTYWSNPNSSTLFEAQCPAIDGCLLLQCYLCWERVFNLQCSPWTSAAVIGIAGLVLINVLAAICCCIGTCQKTMRNCRWALSWVCRARNRLKKRGYSMVPRENEKKEPLLSAHAAYGQSSEPIREVLDVYPGRTSRWDPAQISLTPSPLAQPPAPILAGKFLGGWNVGALLPPQPIDLNCPSEWDAISMNCKLAPEACTACRADHADGIVRCHCRNFDAEQLLEDPSYRLPLSLMYPYS</sequence>
<feature type="region of interest" description="Disordered" evidence="1">
    <location>
        <begin position="471"/>
        <end position="509"/>
    </location>
</feature>
<keyword evidence="2" id="KW-0472">Membrane</keyword>
<dbReference type="Pfam" id="PF05380">
    <property type="entry name" value="Peptidase_A17"/>
    <property type="match status" value="1"/>
</dbReference>
<evidence type="ECO:0000256" key="2">
    <source>
        <dbReference type="SAM" id="Phobius"/>
    </source>
</evidence>
<feature type="compositionally biased region" description="Pro residues" evidence="1">
    <location>
        <begin position="339"/>
        <end position="348"/>
    </location>
</feature>
<dbReference type="InterPro" id="IPR040676">
    <property type="entry name" value="DUF5641"/>
</dbReference>
<organism evidence="4 5">
    <name type="scientific">Globodera rostochiensis</name>
    <name type="common">Golden nematode worm</name>
    <name type="synonym">Heterodera rostochiensis</name>
    <dbReference type="NCBI Taxonomy" id="31243"/>
    <lineage>
        <taxon>Eukaryota</taxon>
        <taxon>Metazoa</taxon>
        <taxon>Ecdysozoa</taxon>
        <taxon>Nematoda</taxon>
        <taxon>Chromadorea</taxon>
        <taxon>Rhabditida</taxon>
        <taxon>Tylenchina</taxon>
        <taxon>Tylenchomorpha</taxon>
        <taxon>Tylenchoidea</taxon>
        <taxon>Heteroderidae</taxon>
        <taxon>Heteroderinae</taxon>
        <taxon>Globodera</taxon>
    </lineage>
</organism>
<dbReference type="Pfam" id="PF18701">
    <property type="entry name" value="DUF5641"/>
    <property type="match status" value="1"/>
</dbReference>
<dbReference type="Gene3D" id="3.10.10.10">
    <property type="entry name" value="HIV Type 1 Reverse Transcriptase, subunit A, domain 1"/>
    <property type="match status" value="1"/>
</dbReference>
<dbReference type="Gene3D" id="4.10.60.10">
    <property type="entry name" value="Zinc finger, CCHC-type"/>
    <property type="match status" value="1"/>
</dbReference>
<evidence type="ECO:0000313" key="5">
    <source>
        <dbReference type="WBParaSite" id="Gr19_v10_g9731.t1"/>
    </source>
</evidence>
<dbReference type="PANTHER" id="PTHR47331:SF4">
    <property type="entry name" value="PEPTIDASE S1 DOMAIN-CONTAINING PROTEIN"/>
    <property type="match status" value="1"/>
</dbReference>